<accession>A0A6M8NQX0</accession>
<organism evidence="1 2">
    <name type="scientific">Arcobacter cloacae</name>
    <dbReference type="NCBI Taxonomy" id="1054034"/>
    <lineage>
        <taxon>Bacteria</taxon>
        <taxon>Pseudomonadati</taxon>
        <taxon>Campylobacterota</taxon>
        <taxon>Epsilonproteobacteria</taxon>
        <taxon>Campylobacterales</taxon>
        <taxon>Arcobacteraceae</taxon>
        <taxon>Arcobacter</taxon>
    </lineage>
</organism>
<dbReference type="Proteomes" id="UP000290378">
    <property type="component" value="Unassembled WGS sequence"/>
</dbReference>
<evidence type="ECO:0000313" key="1">
    <source>
        <dbReference type="EMBL" id="RXI38929.1"/>
    </source>
</evidence>
<gene>
    <name evidence="1" type="ORF">CP963_11020</name>
</gene>
<sequence length="135" mass="15805">MYEFIKSIHLLTVVMFVGTMFFRTFVMLGLKNQFSGIELKKIEQAMGPRARKIVGVSNIILILSGVFLFVYHTNSEVIFLHIKILLGLIAVILFYFVPNIFKKTEHIKNFRVIFHYIFFSLLVSLIFLSQFMYVL</sequence>
<keyword evidence="2" id="KW-1185">Reference proteome</keyword>
<proteinExistence type="predicted"/>
<dbReference type="EMBL" id="NXII01000017">
    <property type="protein sequence ID" value="RXI38929.1"/>
    <property type="molecule type" value="Genomic_DNA"/>
</dbReference>
<evidence type="ECO:0000313" key="2">
    <source>
        <dbReference type="Proteomes" id="UP000290378"/>
    </source>
</evidence>
<name>A0A6M8NQX0_9BACT</name>
<protein>
    <submittedName>
        <fullName evidence="1">Uncharacterized protein</fullName>
    </submittedName>
</protein>
<reference evidence="1 2" key="1">
    <citation type="submission" date="2017-09" db="EMBL/GenBank/DDBJ databases">
        <title>Genomics of the genus Arcobacter.</title>
        <authorList>
            <person name="Perez-Cataluna A."/>
            <person name="Figueras M.J."/>
            <person name="Salas-Masso N."/>
        </authorList>
    </citation>
    <scope>NUCLEOTIDE SEQUENCE [LARGE SCALE GENOMIC DNA]</scope>
    <source>
        <strain evidence="1 2">CECT 7834</strain>
    </source>
</reference>
<comment type="caution">
    <text evidence="1">The sequence shown here is derived from an EMBL/GenBank/DDBJ whole genome shotgun (WGS) entry which is preliminary data.</text>
</comment>
<dbReference type="RefSeq" id="WP_129014250.1">
    <property type="nucleotide sequence ID" value="NZ_CBCSEI010000013.1"/>
</dbReference>
<dbReference type="AlphaFoldDB" id="A0A6M8NQX0"/>